<dbReference type="Pfam" id="PF22621">
    <property type="entry name" value="CurL-like_PKS_C"/>
    <property type="match status" value="1"/>
</dbReference>
<dbReference type="CDD" id="cd02440">
    <property type="entry name" value="AdoMet_MTases"/>
    <property type="match status" value="1"/>
</dbReference>
<dbReference type="InterPro" id="IPR042104">
    <property type="entry name" value="PKS_dehydratase_sf"/>
</dbReference>
<dbReference type="SUPFAM" id="SSF53335">
    <property type="entry name" value="S-adenosyl-L-methionine-dependent methyltransferases"/>
    <property type="match status" value="1"/>
</dbReference>
<keyword evidence="5" id="KW-0560">Oxidoreductase</keyword>
<dbReference type="Pfam" id="PF08659">
    <property type="entry name" value="KR"/>
    <property type="match status" value="1"/>
</dbReference>
<dbReference type="InterPro" id="IPR049900">
    <property type="entry name" value="PKS_mFAS_DH"/>
</dbReference>
<dbReference type="GO" id="GO:0004312">
    <property type="term" value="F:fatty acid synthase activity"/>
    <property type="evidence" value="ECO:0007669"/>
    <property type="project" value="TreeGrafter"/>
</dbReference>
<dbReference type="Pfam" id="PF08242">
    <property type="entry name" value="Methyltransf_12"/>
    <property type="match status" value="1"/>
</dbReference>
<dbReference type="InterPro" id="IPR020843">
    <property type="entry name" value="ER"/>
</dbReference>
<dbReference type="InterPro" id="IPR013217">
    <property type="entry name" value="Methyltransf_12"/>
</dbReference>
<reference evidence="12" key="1">
    <citation type="submission" date="2020-12" db="EMBL/GenBank/DDBJ databases">
        <authorList>
            <person name="Li J."/>
            <person name="Zhen H."/>
            <person name="Chen Y."/>
            <person name="Liu L."/>
        </authorList>
    </citation>
    <scope>NUCLEOTIDE SEQUENCE</scope>
</reference>
<dbReference type="SUPFAM" id="SSF55048">
    <property type="entry name" value="Probable ACP-binding domain of malonyl-CoA ACP transacylase"/>
    <property type="match status" value="1"/>
</dbReference>
<dbReference type="InterPro" id="IPR014031">
    <property type="entry name" value="Ketoacyl_synth_C"/>
</dbReference>
<dbReference type="SMART" id="SM00823">
    <property type="entry name" value="PKS_PP"/>
    <property type="match status" value="1"/>
</dbReference>
<dbReference type="Pfam" id="PF00698">
    <property type="entry name" value="Acyl_transf_1"/>
    <property type="match status" value="1"/>
</dbReference>
<dbReference type="InterPro" id="IPR049551">
    <property type="entry name" value="PKS_DH_C"/>
</dbReference>
<dbReference type="InterPro" id="IPR013149">
    <property type="entry name" value="ADH-like_C"/>
</dbReference>
<feature type="region of interest" description="C-terminal hotdog fold" evidence="8">
    <location>
        <begin position="1097"/>
        <end position="1242"/>
    </location>
</feature>
<dbReference type="CDD" id="cd05195">
    <property type="entry name" value="enoyl_red"/>
    <property type="match status" value="1"/>
</dbReference>
<dbReference type="InterPro" id="IPR013154">
    <property type="entry name" value="ADH-like_N"/>
</dbReference>
<dbReference type="SUPFAM" id="SSF47336">
    <property type="entry name" value="ACP-like"/>
    <property type="match status" value="1"/>
</dbReference>
<dbReference type="SUPFAM" id="SSF53901">
    <property type="entry name" value="Thiolase-like"/>
    <property type="match status" value="1"/>
</dbReference>
<dbReference type="InterPro" id="IPR057326">
    <property type="entry name" value="KR_dom"/>
</dbReference>
<dbReference type="Pfam" id="PF14765">
    <property type="entry name" value="PS-DH"/>
    <property type="match status" value="1"/>
</dbReference>
<keyword evidence="4" id="KW-0521">NADP</keyword>
<dbReference type="InterPro" id="IPR009081">
    <property type="entry name" value="PP-bd_ACP"/>
</dbReference>
<organism evidence="12">
    <name type="scientific">Pestalotiopsis sp</name>
    <dbReference type="NCBI Taxonomy" id="36460"/>
    <lineage>
        <taxon>Eukaryota</taxon>
        <taxon>Fungi</taxon>
        <taxon>Dikarya</taxon>
        <taxon>Ascomycota</taxon>
        <taxon>Pezizomycotina</taxon>
        <taxon>Sordariomycetes</taxon>
        <taxon>Xylariomycetidae</taxon>
        <taxon>Amphisphaeriales</taxon>
        <taxon>Sporocadaceae</taxon>
        <taxon>Pestalotiopsis</taxon>
    </lineage>
</organism>
<dbReference type="Gene3D" id="3.30.70.3290">
    <property type="match status" value="1"/>
</dbReference>
<dbReference type="GO" id="GO:0044550">
    <property type="term" value="P:secondary metabolite biosynthetic process"/>
    <property type="evidence" value="ECO:0007669"/>
    <property type="project" value="UniProtKB-ARBA"/>
</dbReference>
<dbReference type="Gene3D" id="3.40.366.10">
    <property type="entry name" value="Malonyl-Coenzyme A Acyl Carrier Protein, domain 2"/>
    <property type="match status" value="1"/>
</dbReference>
<dbReference type="PROSITE" id="PS52019">
    <property type="entry name" value="PKS_MFAS_DH"/>
    <property type="match status" value="1"/>
</dbReference>
<dbReference type="PANTHER" id="PTHR43775">
    <property type="entry name" value="FATTY ACID SYNTHASE"/>
    <property type="match status" value="1"/>
</dbReference>
<dbReference type="InterPro" id="IPR016036">
    <property type="entry name" value="Malonyl_transacylase_ACP-bd"/>
</dbReference>
<dbReference type="Pfam" id="PF21089">
    <property type="entry name" value="PKS_DH_N"/>
    <property type="match status" value="1"/>
</dbReference>
<keyword evidence="1" id="KW-0596">Phosphopantetheine</keyword>
<dbReference type="GO" id="GO:0006633">
    <property type="term" value="P:fatty acid biosynthetic process"/>
    <property type="evidence" value="ECO:0007669"/>
    <property type="project" value="InterPro"/>
</dbReference>
<dbReference type="InterPro" id="IPR049552">
    <property type="entry name" value="PKS_DH_N"/>
</dbReference>
<keyword evidence="2" id="KW-0597">Phosphoprotein</keyword>
<dbReference type="InterPro" id="IPR029063">
    <property type="entry name" value="SAM-dependent_MTases_sf"/>
</dbReference>
<feature type="domain" description="PKS/mFAS DH" evidence="11">
    <location>
        <begin position="952"/>
        <end position="1242"/>
    </location>
</feature>
<dbReference type="PANTHER" id="PTHR43775:SF37">
    <property type="entry name" value="SI:DKEY-61P9.11"/>
    <property type="match status" value="1"/>
</dbReference>
<dbReference type="SMART" id="SM00826">
    <property type="entry name" value="PKS_DH"/>
    <property type="match status" value="1"/>
</dbReference>
<dbReference type="Gene3D" id="3.10.129.110">
    <property type="entry name" value="Polyketide synthase dehydratase"/>
    <property type="match status" value="1"/>
</dbReference>
<comment type="caution">
    <text evidence="8">Lacks conserved residue(s) required for the propagation of feature annotation.</text>
</comment>
<dbReference type="PROSITE" id="PS00606">
    <property type="entry name" value="KS3_1"/>
    <property type="match status" value="1"/>
</dbReference>
<dbReference type="EMBL" id="MW373498">
    <property type="protein sequence ID" value="UPN67570.1"/>
    <property type="molecule type" value="mRNA"/>
</dbReference>
<dbReference type="CDD" id="cd05274">
    <property type="entry name" value="KR_FAS_SDR_x"/>
    <property type="match status" value="1"/>
</dbReference>
<feature type="domain" description="Ketosynthase family 3 (KS3)" evidence="10">
    <location>
        <begin position="19"/>
        <end position="437"/>
    </location>
</feature>
<dbReference type="PROSITE" id="PS52004">
    <property type="entry name" value="KS3_2"/>
    <property type="match status" value="1"/>
</dbReference>
<dbReference type="InterPro" id="IPR018201">
    <property type="entry name" value="Ketoacyl_synth_AS"/>
</dbReference>
<evidence type="ECO:0000256" key="8">
    <source>
        <dbReference type="PROSITE-ProRule" id="PRU01363"/>
    </source>
</evidence>
<dbReference type="CDD" id="cd00833">
    <property type="entry name" value="PKS"/>
    <property type="match status" value="1"/>
</dbReference>
<dbReference type="InterPro" id="IPR050091">
    <property type="entry name" value="PKS_NRPS_Biosynth_Enz"/>
</dbReference>
<dbReference type="InterPro" id="IPR006162">
    <property type="entry name" value="Ppantetheine_attach_site"/>
</dbReference>
<dbReference type="InterPro" id="IPR011032">
    <property type="entry name" value="GroES-like_sf"/>
</dbReference>
<evidence type="ECO:0000259" key="11">
    <source>
        <dbReference type="PROSITE" id="PS52019"/>
    </source>
</evidence>
<evidence type="ECO:0000256" key="1">
    <source>
        <dbReference type="ARBA" id="ARBA00022450"/>
    </source>
</evidence>
<evidence type="ECO:0000256" key="2">
    <source>
        <dbReference type="ARBA" id="ARBA00022553"/>
    </source>
</evidence>
<dbReference type="InterPro" id="IPR014030">
    <property type="entry name" value="Ketoacyl_synth_N"/>
</dbReference>
<dbReference type="Gene3D" id="3.40.50.720">
    <property type="entry name" value="NAD(P)-binding Rossmann-like Domain"/>
    <property type="match status" value="1"/>
</dbReference>
<accession>A0A8U0ASE7</accession>
<dbReference type="PROSITE" id="PS50075">
    <property type="entry name" value="CARRIER"/>
    <property type="match status" value="1"/>
</dbReference>
<evidence type="ECO:0000259" key="10">
    <source>
        <dbReference type="PROSITE" id="PS52004"/>
    </source>
</evidence>
<evidence type="ECO:0000256" key="7">
    <source>
        <dbReference type="ARBA" id="ARBA00023315"/>
    </source>
</evidence>
<dbReference type="GO" id="GO:0016491">
    <property type="term" value="F:oxidoreductase activity"/>
    <property type="evidence" value="ECO:0007669"/>
    <property type="project" value="UniProtKB-KW"/>
</dbReference>
<dbReference type="Pfam" id="PF16197">
    <property type="entry name" value="KAsynt_C_assoc"/>
    <property type="match status" value="1"/>
</dbReference>
<dbReference type="InterPro" id="IPR016039">
    <property type="entry name" value="Thiolase-like"/>
</dbReference>
<dbReference type="Pfam" id="PF00107">
    <property type="entry name" value="ADH_zinc_N"/>
    <property type="match status" value="1"/>
</dbReference>
<dbReference type="PROSITE" id="PS00012">
    <property type="entry name" value="PHOSPHOPANTETHEINE"/>
    <property type="match status" value="1"/>
</dbReference>
<dbReference type="SUPFAM" id="SSF50129">
    <property type="entry name" value="GroES-like"/>
    <property type="match status" value="1"/>
</dbReference>
<dbReference type="SMART" id="SM00822">
    <property type="entry name" value="PKS_KR"/>
    <property type="match status" value="1"/>
</dbReference>
<dbReference type="Pfam" id="PF00109">
    <property type="entry name" value="ketoacyl-synt"/>
    <property type="match status" value="1"/>
</dbReference>
<protein>
    <recommendedName>
        <fullName evidence="13">Carrier domain-containing protein</fullName>
    </recommendedName>
</protein>
<dbReference type="GO" id="GO:0004315">
    <property type="term" value="F:3-oxoacyl-[acyl-carrier-protein] synthase activity"/>
    <property type="evidence" value="ECO:0007669"/>
    <property type="project" value="InterPro"/>
</dbReference>
<dbReference type="Gene3D" id="1.10.1200.10">
    <property type="entry name" value="ACP-like"/>
    <property type="match status" value="1"/>
</dbReference>
<evidence type="ECO:0000256" key="4">
    <source>
        <dbReference type="ARBA" id="ARBA00022857"/>
    </source>
</evidence>
<dbReference type="InterPro" id="IPR020807">
    <property type="entry name" value="PKS_DH"/>
</dbReference>
<evidence type="ECO:0000256" key="3">
    <source>
        <dbReference type="ARBA" id="ARBA00022679"/>
    </source>
</evidence>
<dbReference type="Gene3D" id="3.40.50.150">
    <property type="entry name" value="Vaccinia Virus protein VP39"/>
    <property type="match status" value="1"/>
</dbReference>
<evidence type="ECO:0000256" key="5">
    <source>
        <dbReference type="ARBA" id="ARBA00023002"/>
    </source>
</evidence>
<dbReference type="SMART" id="SM00827">
    <property type="entry name" value="PKS_AT"/>
    <property type="match status" value="1"/>
</dbReference>
<evidence type="ECO:0000313" key="12">
    <source>
        <dbReference type="EMBL" id="UPN67570.1"/>
    </source>
</evidence>
<dbReference type="SMART" id="SM00829">
    <property type="entry name" value="PKS_ER"/>
    <property type="match status" value="1"/>
</dbReference>
<dbReference type="Pfam" id="PF00550">
    <property type="entry name" value="PP-binding"/>
    <property type="match status" value="1"/>
</dbReference>
<feature type="region of interest" description="N-terminal hotdog fold" evidence="8">
    <location>
        <begin position="952"/>
        <end position="1083"/>
    </location>
</feature>
<dbReference type="InterPro" id="IPR036736">
    <property type="entry name" value="ACP-like_sf"/>
</dbReference>
<dbReference type="InterPro" id="IPR014043">
    <property type="entry name" value="Acyl_transferase_dom"/>
</dbReference>
<keyword evidence="6" id="KW-0511">Multifunctional enzyme</keyword>
<dbReference type="Gene3D" id="3.90.180.10">
    <property type="entry name" value="Medium-chain alcohol dehydrogenases, catalytic domain"/>
    <property type="match status" value="1"/>
</dbReference>
<dbReference type="SMR" id="A0A8U0ASE7"/>
<dbReference type="Pfam" id="PF08240">
    <property type="entry name" value="ADH_N"/>
    <property type="match status" value="1"/>
</dbReference>
<keyword evidence="7" id="KW-0012">Acyltransferase</keyword>
<dbReference type="GO" id="GO:0031177">
    <property type="term" value="F:phosphopantetheine binding"/>
    <property type="evidence" value="ECO:0007669"/>
    <property type="project" value="InterPro"/>
</dbReference>
<keyword evidence="3" id="KW-0808">Transferase</keyword>
<evidence type="ECO:0000256" key="6">
    <source>
        <dbReference type="ARBA" id="ARBA00023268"/>
    </source>
</evidence>
<dbReference type="InterPro" id="IPR036291">
    <property type="entry name" value="NAD(P)-bd_dom_sf"/>
</dbReference>
<dbReference type="InterPro" id="IPR020841">
    <property type="entry name" value="PKS_Beta-ketoAc_synthase_dom"/>
</dbReference>
<evidence type="ECO:0000259" key="9">
    <source>
        <dbReference type="PROSITE" id="PS50075"/>
    </source>
</evidence>
<name>A0A8U0ASE7_PESTX</name>
<dbReference type="Gene3D" id="3.40.47.10">
    <property type="match status" value="1"/>
</dbReference>
<dbReference type="InterPro" id="IPR032821">
    <property type="entry name" value="PKS_assoc"/>
</dbReference>
<proteinExistence type="evidence at transcript level"/>
<evidence type="ECO:0008006" key="13">
    <source>
        <dbReference type="Google" id="ProtNLM"/>
    </source>
</evidence>
<dbReference type="Pfam" id="PF02801">
    <property type="entry name" value="Ketoacyl-synt_C"/>
    <property type="match status" value="1"/>
</dbReference>
<sequence length="2545" mass="280295">MDECVTSNHVQPSSSTLPPDAVAICGIGFRPPGGIWTTEDLWDLLLNGRDARNVVIKGEERFSTEGFDHSLGGKCSIRNQNGYFLQQDLSLFDPSFFSMSRREAERCDPQQRLLLEVTRECLEDAGEIDYRGRRIGCYVGSFGSTWSRLQGMDPLFPGNYDMTGTEDYMLSNRISYEYDLTGPSMTINIACSASLVALNEACLGLQNRSISGAVVGGACLQLSPHLSEMMATEGTLSKDGSSKSFDQDANGFARAEGITAVYLKRLDDAVAAGNPIRAVIRGSASGSDGNKASLMQPQSSTQEALIRQLYHDLRLDPSDTAFVECHATGTAVGDPIEARAVDNVFGQYGVHVGSIKANIGHAEGSTGLASLIKAVLALENKIIPPNIKLENPNPKIPLGDRLMVPLVPIKFPAHKAERISINSFGIGGANSHAIIEAFTQAFRYEANETSKQQITAVNVCGSIAINDGLDFNGVSGTSLANVDSNVVHHKPQVSMRPCILLLSANTTYSLKRQADVYLDLIKKQPNSLSNIAYTRALHRERLAHRSFIVLSPDGGVLTKSDAVQVPKARGAKKVVMMFSGQGAQWAGMGRELLETVPEFKADLNVMDQVLQALPDAPDWSLVDMLRKSKTVMARFNTAEISQPLCTALQIAILLHLRRMGVVPVAVVGHSSGEIAAAFAAGHISLPLAMKAAFFRGLVSIDASTQSRGGMAAIGQSAQQVSTWLPEGIVVACENSPSSTTISGDADLLEQALSLLKQENPHIFARRLNVNMAYHSHHMLEAGSRYHRLLETHKSAEDDWYLEGGAAFLSSCTGEQLDMKDVSRPEYWVRNLVDPVRFTTAVQAMHRVGGDAVILEIGPHSTLGGPLRQIYDAQSWQLSYVATQKRSEDCDVSMLSALGQLYQHGIDIDFSPLFKHAKAISSLPPYPWDHTGPSFWHESRVSRAYRFRKVPRHCLLGLRSLDSSDAQPAWRNRLEVEDLPWLVDQQVKSNIIFPFSGYVAIAGEAARQVASLPRGSGYRLRNVVVSKALMLKESQPVEIMTLMRSMRLTESEKSLWLEFQIQSYDGTAWTEHCSGDAIAERTTNSHIDHNLKGGPLPLPRPVGSKGFYRSMARNGFHYGPEFALLDNITASATEKLAQASLIDRYDHCSAPFSFHPAELDNCLHLIFVAATQGLNRRLNQLYLPRRIAELTVHRAATDCMTAKAAVPFGDLSQCRIGCTTANGEQVLTLHGLQLTALDEDQSIGQTANMHGLAHLTWHPSIDFEDPSRYLKAPAVNREECEIEQELAYLYMLEEMSRIENVTTSKKHFRTLRTWMRNQIATGGFPLIHDVARLNGLGRHERQQLIAKYHARLTSGPRAPMAEACARVCQQGAQMFSGELDTVDVLLRDNLLTKVFDSISYDYSDFVRMLSRTKPNLRILEVGAGTGGTTELILRELVRGNDIGLPSYSLYTYTDISTGFFEKARDRFSFAPNLEFKVFDASRSSKYQGFEKQKQSYDLIIAANVVHATPFIGETLTNIHSLLRPGGALLLTELLPTLQTISYIFGHFSGWWLGDADERPAGPLIGVEEWDRRLRVSGFSGADTVAYDLDEPYRQIMTIVSVAQSPVSGLDNDQMSVSLVCQNESSDIAIALKRHLEQRDWIVKPHELSRGLLAPTGAVVSCVDLEAICISAELEENTFEHLKDLLHNISTHRVLWLMPRVQTGAVQIRAAQFLGFARTLRSELGMSLYTLEASKEDAISCVNLVVDVFEKIHVDADEDTLAPDMEYAVKDSRVLVPRYLPMTFEAEMGRLSATLAPKTESTRALRIQKKGLLQTLYWQEAPLESCVPDGHVEINIRAAGLNAYDILSAKGIINGDVSAESFKFGCEASGVITRVGTDVGNFNTGDRVMVLTNGGCVATHVIAPSKLVFRIPYPMKYTEAATIPVCFGTVLYSLVSVGRIERGQSVLIHSACGGVGLTAVQVCQMLGAEIFLTVVSSKKVRYLMDTFGIPRERIFSSRDNSFVDGIMTKTCGQGVDFVLNSLSGELLHESWRCVARFGTMVELGLRDVKGSGRLDMFPFGENRSYVGVEAIQFVERPAILQRQFELFFDCAAEDLLGPIQPTKIFSAHDVERAFRFFEDASHIGKVVIEFPESFNIAGVQHIERVQFDPSASYLLTGGAGGLGRSIATWMVERGARHLTFLSRSSGVSGSSQSLFSELEFMGCSITAVSGTVDDLDSVHDAIRRSKYPIKGVFHLAMTLDDAPLTEMGWSQWQSTVEPKAGGAWNLHTALLPQKLDFFLMASSLLSGLNTSGQANYVAGNAIMEALCQYRHNMNLPASVLNISAIEDVGFLADNEQAAQNIRLQDLMEVNERGFLECLELTIVESWAGKTSLQIKNSFSEDPWSNPSQVFMGLQTTQDLEDPRCRTMWRRDRRMGLYHNRINEGTTIVAKGDQLQEFRISLSGRDSKDILMKQDTESFLATQIGKKINEYLLKPDEEVDPQSSLSQMGLDSLLSVELARWFKSALGVQLSVLEIMKHGDLNQLGAATRRRLLALHGKTSGSPNGQKQ</sequence>
<dbReference type="InterPro" id="IPR001227">
    <property type="entry name" value="Ac_transferase_dom_sf"/>
</dbReference>
<dbReference type="InterPro" id="IPR013968">
    <property type="entry name" value="PKS_KR"/>
</dbReference>
<dbReference type="SMART" id="SM00825">
    <property type="entry name" value="PKS_KS"/>
    <property type="match status" value="1"/>
</dbReference>
<dbReference type="InterPro" id="IPR016035">
    <property type="entry name" value="Acyl_Trfase/lysoPLipase"/>
</dbReference>
<feature type="domain" description="Carrier" evidence="9">
    <location>
        <begin position="2451"/>
        <end position="2529"/>
    </location>
</feature>
<dbReference type="SUPFAM" id="SSF51735">
    <property type="entry name" value="NAD(P)-binding Rossmann-fold domains"/>
    <property type="match status" value="2"/>
</dbReference>
<dbReference type="InterPro" id="IPR020806">
    <property type="entry name" value="PKS_PP-bd"/>
</dbReference>
<dbReference type="SUPFAM" id="SSF52151">
    <property type="entry name" value="FabD/lysophospholipase-like"/>
    <property type="match status" value="1"/>
</dbReference>